<feature type="signal peptide" evidence="1">
    <location>
        <begin position="1"/>
        <end position="28"/>
    </location>
</feature>
<feature type="chain" id="PRO_5027051911" evidence="1">
    <location>
        <begin position="29"/>
        <end position="298"/>
    </location>
</feature>
<comment type="caution">
    <text evidence="2">The sequence shown here is derived from an EMBL/GenBank/DDBJ whole genome shotgun (WGS) entry which is preliminary data.</text>
</comment>
<dbReference type="RefSeq" id="WP_155449770.1">
    <property type="nucleotide sequence ID" value="NZ_WNKT01000015.1"/>
</dbReference>
<dbReference type="Proteomes" id="UP000434044">
    <property type="component" value="Unassembled WGS sequence"/>
</dbReference>
<dbReference type="PANTHER" id="PTHR43019:SF23">
    <property type="entry name" value="PROTEASE DO-LIKE 5, CHLOROPLASTIC"/>
    <property type="match status" value="1"/>
</dbReference>
<name>A0A6N8ECG0_9GAMM</name>
<proteinExistence type="predicted"/>
<reference evidence="2 3" key="1">
    <citation type="submission" date="2019-11" db="EMBL/GenBank/DDBJ databases">
        <title>Whole-genome sequence of the anaerobic purple sulfur bacterium Allochromatium palmeri DSM 15591.</title>
        <authorList>
            <person name="Kyndt J.A."/>
            <person name="Meyer T.E."/>
        </authorList>
    </citation>
    <scope>NUCLEOTIDE SEQUENCE [LARGE SCALE GENOMIC DNA]</scope>
    <source>
        <strain evidence="2 3">DSM 15591</strain>
    </source>
</reference>
<dbReference type="InterPro" id="IPR043504">
    <property type="entry name" value="Peptidase_S1_PA_chymotrypsin"/>
</dbReference>
<dbReference type="InterPro" id="IPR001940">
    <property type="entry name" value="Peptidase_S1C"/>
</dbReference>
<protein>
    <submittedName>
        <fullName evidence="2">Trypsin-like serine protease</fullName>
    </submittedName>
</protein>
<dbReference type="PANTHER" id="PTHR43019">
    <property type="entry name" value="SERINE ENDOPROTEASE DEGS"/>
    <property type="match status" value="1"/>
</dbReference>
<evidence type="ECO:0000256" key="1">
    <source>
        <dbReference type="SAM" id="SignalP"/>
    </source>
</evidence>
<dbReference type="EMBL" id="WNKT01000015">
    <property type="protein sequence ID" value="MTW21180.1"/>
    <property type="molecule type" value="Genomic_DNA"/>
</dbReference>
<keyword evidence="2" id="KW-0645">Protease</keyword>
<dbReference type="AlphaFoldDB" id="A0A6N8ECG0"/>
<evidence type="ECO:0000313" key="3">
    <source>
        <dbReference type="Proteomes" id="UP000434044"/>
    </source>
</evidence>
<dbReference type="SUPFAM" id="SSF50494">
    <property type="entry name" value="Trypsin-like serine proteases"/>
    <property type="match status" value="1"/>
</dbReference>
<gene>
    <name evidence="2" type="ORF">GJ668_08720</name>
</gene>
<keyword evidence="2" id="KW-0378">Hydrolase</keyword>
<dbReference type="Pfam" id="PF13365">
    <property type="entry name" value="Trypsin_2"/>
    <property type="match status" value="1"/>
</dbReference>
<dbReference type="GO" id="GO:0004252">
    <property type="term" value="F:serine-type endopeptidase activity"/>
    <property type="evidence" value="ECO:0007669"/>
    <property type="project" value="InterPro"/>
</dbReference>
<dbReference type="PRINTS" id="PR00834">
    <property type="entry name" value="PROTEASES2C"/>
</dbReference>
<dbReference type="InterPro" id="IPR009003">
    <property type="entry name" value="Peptidase_S1_PA"/>
</dbReference>
<keyword evidence="1" id="KW-0732">Signal</keyword>
<accession>A0A6N8ECG0</accession>
<sequence>MRPLHAMLVLSCLIGPLPLAGLSSQAVAGNGLIQCYDPARELVTRTRPDLCQGRAVSEAEAQRIRERRRDYVKESLTANVSPGVIGKRLIGAGTGFFVDRRGTLLTNAHVVKGCSLLTVSRPEASTQPAQLRDLDFSLDLALIDTELQPPRMATFAPAHQPMPDEITIAGYPGRSSTTLTPTLTTGAIPQGGTRASAARPLPLKANVQPGNSGGPVLDPAGRVIGVVFAAVDTKRVYQQTGQIVRHVGLAIPNAIALGFLKRNGIQPRIDDASPPADAPAPDLLEATQGYLARIECWL</sequence>
<keyword evidence="3" id="KW-1185">Reference proteome</keyword>
<evidence type="ECO:0000313" key="2">
    <source>
        <dbReference type="EMBL" id="MTW21180.1"/>
    </source>
</evidence>
<dbReference type="OrthoDB" id="1522627at2"/>
<dbReference type="GO" id="GO:0006508">
    <property type="term" value="P:proteolysis"/>
    <property type="evidence" value="ECO:0007669"/>
    <property type="project" value="UniProtKB-KW"/>
</dbReference>
<dbReference type="Gene3D" id="2.40.10.10">
    <property type="entry name" value="Trypsin-like serine proteases"/>
    <property type="match status" value="2"/>
</dbReference>
<organism evidence="2 3">
    <name type="scientific">Allochromatium palmeri</name>
    <dbReference type="NCBI Taxonomy" id="231048"/>
    <lineage>
        <taxon>Bacteria</taxon>
        <taxon>Pseudomonadati</taxon>
        <taxon>Pseudomonadota</taxon>
        <taxon>Gammaproteobacteria</taxon>
        <taxon>Chromatiales</taxon>
        <taxon>Chromatiaceae</taxon>
        <taxon>Allochromatium</taxon>
    </lineage>
</organism>